<sequence length="157" mass="16595">MLLFAAGLMAAGAAQAHRGHHTLSVVTIAESGDVVVTHTLSAHDTEPELVALAPEAAPSVDDPQALKALEDHLAEAFIVNGQGLRFVSHDFRGDDLIFVYSGKLTTMPTVVTIDYGLFPSSEEAPEGVVNIRLGDVTRSLHFHGGDAPKSVTFAKKP</sequence>
<name>F4QS22_9CAUL</name>
<gene>
    <name evidence="1" type="ORF">ABI_39580</name>
</gene>
<dbReference type="RefSeq" id="WP_006274737.1">
    <property type="nucleotide sequence ID" value="NZ_GL883080.1"/>
</dbReference>
<dbReference type="HOGENOM" id="CLU_1665825_0_0_5"/>
<dbReference type="InterPro" id="IPR046525">
    <property type="entry name" value="DUF6702"/>
</dbReference>
<reference evidence="2" key="1">
    <citation type="submission" date="2011-03" db="EMBL/GenBank/DDBJ databases">
        <title>Draft genome sequence of Brevundimonas diminuta.</title>
        <authorList>
            <person name="Brown P.J.B."/>
            <person name="Buechlein A."/>
            <person name="Hemmerich C."/>
            <person name="Brun Y.V."/>
        </authorList>
    </citation>
    <scope>NUCLEOTIDE SEQUENCE [LARGE SCALE GENOMIC DNA]</scope>
    <source>
        <strain evidence="2">C19</strain>
    </source>
</reference>
<dbReference type="Pfam" id="PF20420">
    <property type="entry name" value="DUF6702"/>
    <property type="match status" value="1"/>
</dbReference>
<protein>
    <submittedName>
        <fullName evidence="1">Uncharacterized protein</fullName>
    </submittedName>
</protein>
<accession>F4QS22</accession>
<dbReference type="Proteomes" id="UP000006512">
    <property type="component" value="Unassembled WGS sequence"/>
</dbReference>
<evidence type="ECO:0000313" key="1">
    <source>
        <dbReference type="EMBL" id="EGF89542.1"/>
    </source>
</evidence>
<dbReference type="EMBL" id="GL883080">
    <property type="protein sequence ID" value="EGF89542.1"/>
    <property type="molecule type" value="Genomic_DNA"/>
</dbReference>
<dbReference type="AlphaFoldDB" id="F4QS22"/>
<keyword evidence="2" id="KW-1185">Reference proteome</keyword>
<organism evidence="1 2">
    <name type="scientific">Asticcacaulis biprosthecium C19</name>
    <dbReference type="NCBI Taxonomy" id="715226"/>
    <lineage>
        <taxon>Bacteria</taxon>
        <taxon>Pseudomonadati</taxon>
        <taxon>Pseudomonadota</taxon>
        <taxon>Alphaproteobacteria</taxon>
        <taxon>Caulobacterales</taxon>
        <taxon>Caulobacteraceae</taxon>
        <taxon>Asticcacaulis</taxon>
    </lineage>
</organism>
<dbReference type="OrthoDB" id="5741133at2"/>
<proteinExistence type="predicted"/>
<evidence type="ECO:0000313" key="2">
    <source>
        <dbReference type="Proteomes" id="UP000006512"/>
    </source>
</evidence>
<dbReference type="eggNOG" id="ENOG50338RC">
    <property type="taxonomic scope" value="Bacteria"/>
</dbReference>
<dbReference type="STRING" id="715226.ABI_39580"/>